<dbReference type="EMBL" id="CP003422">
    <property type="protein sequence ID" value="AFH61087.1"/>
    <property type="molecule type" value="Genomic_DNA"/>
</dbReference>
<protein>
    <submittedName>
        <fullName evidence="1">Uncharacterized protein</fullName>
    </submittedName>
</protein>
<dbReference type="Proteomes" id="UP000007392">
    <property type="component" value="Chromosome"/>
</dbReference>
<gene>
    <name evidence="1" type="ORF">B2K_10185</name>
</gene>
<sequence>MHTYNSRLTKPITKKLRKSAIMTITFRGEN</sequence>
<accession>I0BFE0</accession>
<dbReference type="HOGENOM" id="CLU_3404626_0_0_9"/>
<reference evidence="1 2" key="1">
    <citation type="submission" date="2013-06" db="EMBL/GenBank/DDBJ databases">
        <title>Complete genome sequence of Paenibacillus mucilaginosus K02.</title>
        <authorList>
            <person name="Xiao B."/>
            <person name="Sun L."/>
            <person name="Xiao L."/>
            <person name="Lian B."/>
        </authorList>
    </citation>
    <scope>NUCLEOTIDE SEQUENCE [LARGE SCALE GENOMIC DNA]</scope>
    <source>
        <strain evidence="1 2">K02</strain>
    </source>
</reference>
<proteinExistence type="predicted"/>
<organism evidence="1 2">
    <name type="scientific">Paenibacillus mucilaginosus K02</name>
    <dbReference type="NCBI Taxonomy" id="997761"/>
    <lineage>
        <taxon>Bacteria</taxon>
        <taxon>Bacillati</taxon>
        <taxon>Bacillota</taxon>
        <taxon>Bacilli</taxon>
        <taxon>Bacillales</taxon>
        <taxon>Paenibacillaceae</taxon>
        <taxon>Paenibacillus</taxon>
    </lineage>
</organism>
<name>I0BFE0_9BACL</name>
<dbReference type="AlphaFoldDB" id="I0BFE0"/>
<dbReference type="KEGG" id="pmw:B2K_10185"/>
<evidence type="ECO:0000313" key="1">
    <source>
        <dbReference type="EMBL" id="AFH61087.1"/>
    </source>
</evidence>
<evidence type="ECO:0000313" key="2">
    <source>
        <dbReference type="Proteomes" id="UP000007392"/>
    </source>
</evidence>